<dbReference type="Gene3D" id="2.60.40.1080">
    <property type="match status" value="3"/>
</dbReference>
<keyword evidence="2" id="KW-1185">Reference proteome</keyword>
<evidence type="ECO:0000313" key="2">
    <source>
        <dbReference type="Proteomes" id="UP000515561"/>
    </source>
</evidence>
<accession>A0A6S6QZM6</accession>
<organism evidence="1 2">
    <name type="scientific">Anaerocolumna cellulosilytica</name>
    <dbReference type="NCBI Taxonomy" id="433286"/>
    <lineage>
        <taxon>Bacteria</taxon>
        <taxon>Bacillati</taxon>
        <taxon>Bacillota</taxon>
        <taxon>Clostridia</taxon>
        <taxon>Lachnospirales</taxon>
        <taxon>Lachnospiraceae</taxon>
        <taxon>Anaerocolumna</taxon>
    </lineage>
</organism>
<dbReference type="KEGG" id="acel:acsn021_01290"/>
<sequence>MDKQHTFKKVQKLLLVLLVFTMVLTPLLSAQASVKGITLNKTDVMLKLGGTLQLKASFTDSPVKWSTENKKIATVKNGLVTAKSTGTVNIKVTSGKTSATCKVTVYQPAKKVKLVPDANLLEVGDTFTVTANITPANATYQSLSWSVENTWDTVVKQVSKNKFKAVEEGTATIVAYQKDTKKEYRLEVTVKEALGSFHIESNSSKITSLSTFPGGHIIIKGAMDETEDYWYDKETTFKYSVEDKAIASIDARGQISAIKSGSTTVTVTAPNGKSKSCKLTVTSDSKALQMETLYADKFYQPIGVGNYGSWGRYGGSDKTFVFKLSNDQIGVFTRVADETSQKLELNLYDKNLNYISKKTIALPYTEWGGLHQGEDGNYYAAVGQKNKEQNNSKIVYSIIKMDKDFKELGRCNITGKESNTVIPYDVGFARMTMDGTVLIVHADRERYTSDDGLNHQSNITFIIDSTSMTQFYVGALFPYNHVSHSFNQFVKMDSGNLVYVDHGDAYPRSVVMQTHYNFSVNGWSDNYRNRPATNELDLMTIKGSTGDNETGTKVNGFEIGTYHNLVAGVSIPHDTITDNNITPYKVQNVYVSLVTKDGNSSKLIWLTDYKEGGKISANTLRMVKITADKFALIYQIQKEDAYSTGLILIDSNGSVLTKKEYDTYFSCYTQPLYDNGSILWIDNSGYAEEYYWYDETVSSSAEQCQFTRIYLE</sequence>
<dbReference type="InterPro" id="IPR008964">
    <property type="entry name" value="Invasin/intimin_cell_adhesion"/>
</dbReference>
<evidence type="ECO:0000313" key="1">
    <source>
        <dbReference type="EMBL" id="BCJ92560.1"/>
    </source>
</evidence>
<dbReference type="Pfam" id="PF02368">
    <property type="entry name" value="Big_2"/>
    <property type="match status" value="3"/>
</dbReference>
<dbReference type="InterPro" id="IPR003343">
    <property type="entry name" value="Big_2"/>
</dbReference>
<protein>
    <submittedName>
        <fullName evidence="1">Uncharacterized protein</fullName>
    </submittedName>
</protein>
<dbReference type="SUPFAM" id="SSF49373">
    <property type="entry name" value="Invasin/intimin cell-adhesion fragments"/>
    <property type="match status" value="3"/>
</dbReference>
<dbReference type="AlphaFoldDB" id="A0A6S6QZM6"/>
<name>A0A6S6QZM6_9FIRM</name>
<dbReference type="SMART" id="SM00635">
    <property type="entry name" value="BID_2"/>
    <property type="match status" value="3"/>
</dbReference>
<gene>
    <name evidence="1" type="ORF">acsn021_01290</name>
</gene>
<proteinExistence type="predicted"/>
<dbReference type="RefSeq" id="WP_184093023.1">
    <property type="nucleotide sequence ID" value="NZ_AP023367.1"/>
</dbReference>
<dbReference type="Proteomes" id="UP000515561">
    <property type="component" value="Chromosome"/>
</dbReference>
<dbReference type="EMBL" id="AP023367">
    <property type="protein sequence ID" value="BCJ92560.1"/>
    <property type="molecule type" value="Genomic_DNA"/>
</dbReference>
<reference evidence="1 2" key="1">
    <citation type="journal article" date="2016" name="Int. J. Syst. Evol. Microbiol.">
        <title>Descriptions of Anaerotaenia torta gen. nov., sp. nov. and Anaerocolumna cellulosilytica gen. nov., sp. nov. isolated from a methanogenic reactor of cattle waste.</title>
        <authorList>
            <person name="Uek A."/>
            <person name="Ohtaki Y."/>
            <person name="Kaku N."/>
            <person name="Ueki K."/>
        </authorList>
    </citation>
    <scope>NUCLEOTIDE SEQUENCE [LARGE SCALE GENOMIC DNA]</scope>
    <source>
        <strain evidence="1 2">SN021</strain>
    </source>
</reference>